<evidence type="ECO:0000313" key="3">
    <source>
        <dbReference type="Proteomes" id="UP000555728"/>
    </source>
</evidence>
<comment type="caution">
    <text evidence="2">The sequence shown here is derived from an EMBL/GenBank/DDBJ whole genome shotgun (WGS) entry which is preliminary data.</text>
</comment>
<feature type="domain" description="Antitoxin SocA-like Panacea" evidence="1">
    <location>
        <begin position="27"/>
        <end position="121"/>
    </location>
</feature>
<proteinExistence type="predicted"/>
<name>A0A7W6RYT5_9PROT</name>
<gene>
    <name evidence="2" type="ORF">GGD88_001473</name>
</gene>
<dbReference type="AlphaFoldDB" id="A0A7W6RYT5"/>
<evidence type="ECO:0000259" key="1">
    <source>
        <dbReference type="Pfam" id="PF13274"/>
    </source>
</evidence>
<reference evidence="2 3" key="1">
    <citation type="submission" date="2020-08" db="EMBL/GenBank/DDBJ databases">
        <title>Genome sequencing of Purple Non-Sulfur Bacteria from various extreme environments.</title>
        <authorList>
            <person name="Mayer M."/>
        </authorList>
    </citation>
    <scope>NUCLEOTIDE SEQUENCE [LARGE SCALE GENOMIC DNA]</scope>
    <source>
        <strain evidence="2 3">JA135</strain>
    </source>
</reference>
<protein>
    <submittedName>
        <fullName evidence="2">Putative phage-associated protein</fullName>
    </submittedName>
</protein>
<sequence length="158" mass="17887">MYSAITIADEILKIAKRAGRALTPLQLMKLVYIAHGYSLAVLNRDLFPDRIEAWKYGPVIPDLYRATKRFGRREIPFSCIDDGDTAVDSETRQFLEEVFSKYGHLSGYALSSLTHRSGTPWDRVYRDGAFGLEIPDDLIRDHYVMLAHEHAQDPGATA</sequence>
<organism evidence="2 3">
    <name type="scientific">Roseospira goensis</name>
    <dbReference type="NCBI Taxonomy" id="391922"/>
    <lineage>
        <taxon>Bacteria</taxon>
        <taxon>Pseudomonadati</taxon>
        <taxon>Pseudomonadota</taxon>
        <taxon>Alphaproteobacteria</taxon>
        <taxon>Rhodospirillales</taxon>
        <taxon>Rhodospirillaceae</taxon>
        <taxon>Roseospira</taxon>
    </lineage>
</organism>
<dbReference type="EMBL" id="JACIGI010000009">
    <property type="protein sequence ID" value="MBB4285753.1"/>
    <property type="molecule type" value="Genomic_DNA"/>
</dbReference>
<dbReference type="RefSeq" id="WP_184433497.1">
    <property type="nucleotide sequence ID" value="NZ_JACIGI010000009.1"/>
</dbReference>
<evidence type="ECO:0000313" key="2">
    <source>
        <dbReference type="EMBL" id="MBB4285753.1"/>
    </source>
</evidence>
<dbReference type="Pfam" id="PF13274">
    <property type="entry name" value="SocA_Panacea"/>
    <property type="match status" value="1"/>
</dbReference>
<accession>A0A7W6RYT5</accession>
<keyword evidence="3" id="KW-1185">Reference proteome</keyword>
<dbReference type="Proteomes" id="UP000555728">
    <property type="component" value="Unassembled WGS sequence"/>
</dbReference>
<dbReference type="InterPro" id="IPR025272">
    <property type="entry name" value="SocA_Panacea"/>
</dbReference>